<dbReference type="Pfam" id="PF13167">
    <property type="entry name" value="GTP-bdg_N"/>
    <property type="match status" value="1"/>
</dbReference>
<dbReference type="InterPro" id="IPR042108">
    <property type="entry name" value="GTPase_HflX_N_sf"/>
</dbReference>
<dbReference type="EMBL" id="LK028559">
    <property type="protein sequence ID" value="CDR30097.1"/>
    <property type="molecule type" value="Genomic_DNA"/>
</dbReference>
<proteinExistence type="inferred from homology"/>
<evidence type="ECO:0000256" key="9">
    <source>
        <dbReference type="SAM" id="Coils"/>
    </source>
</evidence>
<dbReference type="PANTHER" id="PTHR10229:SF0">
    <property type="entry name" value="GTP-BINDING PROTEIN 6-RELATED"/>
    <property type="match status" value="1"/>
</dbReference>
<evidence type="ECO:0000259" key="10">
    <source>
        <dbReference type="PROSITE" id="PS51705"/>
    </source>
</evidence>
<dbReference type="Proteomes" id="UP000032434">
    <property type="component" value="Chromosome 1"/>
</dbReference>
<keyword evidence="5 6" id="KW-0342">GTP-binding</keyword>
<evidence type="ECO:0000256" key="7">
    <source>
        <dbReference type="PIRSR" id="PIRSR006809-1"/>
    </source>
</evidence>
<evidence type="ECO:0000256" key="5">
    <source>
        <dbReference type="ARBA" id="ARBA00023134"/>
    </source>
</evidence>
<evidence type="ECO:0000256" key="2">
    <source>
        <dbReference type="ARBA" id="ARBA00022723"/>
    </source>
</evidence>
<comment type="subunit">
    <text evidence="6">Monomer. Associates with the 50S ribosomal subunit.</text>
</comment>
<dbReference type="PROSITE" id="PS51705">
    <property type="entry name" value="G_HFLX"/>
    <property type="match status" value="1"/>
</dbReference>
<feature type="binding site" evidence="7">
    <location>
        <begin position="340"/>
        <end position="342"/>
    </location>
    <ligand>
        <name>GTP</name>
        <dbReference type="ChEBI" id="CHEBI:37565"/>
    </ligand>
</feature>
<dbReference type="GO" id="GO:0003924">
    <property type="term" value="F:GTPase activity"/>
    <property type="evidence" value="ECO:0007669"/>
    <property type="project" value="UniProtKB-UniRule"/>
</dbReference>
<evidence type="ECO:0000256" key="3">
    <source>
        <dbReference type="ARBA" id="ARBA00022741"/>
    </source>
</evidence>
<dbReference type="Pfam" id="PF16360">
    <property type="entry name" value="GTP-bdg_M"/>
    <property type="match status" value="1"/>
</dbReference>
<dbReference type="InterPro" id="IPR025121">
    <property type="entry name" value="GTPase_HflX_N"/>
</dbReference>
<dbReference type="InParanoid" id="A0A061AGK8"/>
<feature type="binding site" evidence="8">
    <location>
        <position position="210"/>
    </location>
    <ligand>
        <name>Mg(2+)</name>
        <dbReference type="ChEBI" id="CHEBI:18420"/>
    </ligand>
</feature>
<dbReference type="Gene3D" id="6.10.250.2860">
    <property type="match status" value="1"/>
</dbReference>
<evidence type="ECO:0000256" key="8">
    <source>
        <dbReference type="PIRSR" id="PIRSR006809-2"/>
    </source>
</evidence>
<name>A0A061AGK8_9MOLU</name>
<dbReference type="Pfam" id="PF01926">
    <property type="entry name" value="MMR_HSR1"/>
    <property type="match status" value="1"/>
</dbReference>
<keyword evidence="2 8" id="KW-0479">Metal-binding</keyword>
<evidence type="ECO:0000256" key="4">
    <source>
        <dbReference type="ARBA" id="ARBA00022842"/>
    </source>
</evidence>
<feature type="binding site" evidence="7">
    <location>
        <begin position="256"/>
        <end position="259"/>
    </location>
    <ligand>
        <name>GTP</name>
        <dbReference type="ChEBI" id="CHEBI:37565"/>
    </ligand>
</feature>
<feature type="binding site" evidence="7">
    <location>
        <begin position="234"/>
        <end position="238"/>
    </location>
    <ligand>
        <name>GTP</name>
        <dbReference type="ChEBI" id="CHEBI:37565"/>
    </ligand>
</feature>
<keyword evidence="4 8" id="KW-0460">Magnesium</keyword>
<evidence type="ECO:0000313" key="12">
    <source>
        <dbReference type="Proteomes" id="UP000032434"/>
    </source>
</evidence>
<comment type="cofactor">
    <cofactor evidence="8">
        <name>Mg(2+)</name>
        <dbReference type="ChEBI" id="CHEBI:18420"/>
    </cofactor>
</comment>
<dbReference type="GO" id="GO:0005525">
    <property type="term" value="F:GTP binding"/>
    <property type="evidence" value="ECO:0007669"/>
    <property type="project" value="UniProtKB-UniRule"/>
</dbReference>
<dbReference type="NCBIfam" id="TIGR03156">
    <property type="entry name" value="GTP_HflX"/>
    <property type="match status" value="1"/>
</dbReference>
<gene>
    <name evidence="6 11" type="primary">hflX</name>
    <name evidence="11" type="ORF">Aocu_00240</name>
</gene>
<dbReference type="InterPro" id="IPR032305">
    <property type="entry name" value="GTP-bd_M"/>
</dbReference>
<feature type="domain" description="Hflx-type G" evidence="10">
    <location>
        <begin position="197"/>
        <end position="362"/>
    </location>
</feature>
<dbReference type="STRING" id="35623.Aocu_00240"/>
<dbReference type="FunCoup" id="A0A061AGK8">
    <property type="interactions" value="246"/>
</dbReference>
<dbReference type="SUPFAM" id="SSF52540">
    <property type="entry name" value="P-loop containing nucleoside triphosphate hydrolases"/>
    <property type="match status" value="1"/>
</dbReference>
<dbReference type="InterPro" id="IPR006073">
    <property type="entry name" value="GTP-bd"/>
</dbReference>
<dbReference type="KEGG" id="aoc:Aocu_00240"/>
<comment type="similarity">
    <text evidence="6">Belongs to the TRAFAC class OBG-HflX-like GTPase superfamily. HflX GTPase family.</text>
</comment>
<dbReference type="FunFam" id="3.40.50.11060:FF:000001">
    <property type="entry name" value="GTPase HflX"/>
    <property type="match status" value="1"/>
</dbReference>
<dbReference type="GO" id="GO:0046872">
    <property type="term" value="F:metal ion binding"/>
    <property type="evidence" value="ECO:0007669"/>
    <property type="project" value="UniProtKB-KW"/>
</dbReference>
<evidence type="ECO:0000313" key="11">
    <source>
        <dbReference type="EMBL" id="CDR30097.1"/>
    </source>
</evidence>
<feature type="binding site" evidence="7">
    <location>
        <begin position="203"/>
        <end position="210"/>
    </location>
    <ligand>
        <name>GTP</name>
        <dbReference type="ChEBI" id="CHEBI:37565"/>
    </ligand>
</feature>
<dbReference type="InterPro" id="IPR027417">
    <property type="entry name" value="P-loop_NTPase"/>
</dbReference>
<keyword evidence="1 6" id="KW-0963">Cytoplasm</keyword>
<dbReference type="Gene3D" id="3.40.50.300">
    <property type="entry name" value="P-loop containing nucleotide triphosphate hydrolases"/>
    <property type="match status" value="1"/>
</dbReference>
<dbReference type="PATRIC" id="fig|35623.3.peg.24"/>
<comment type="subcellular location">
    <subcellularLocation>
        <location evidence="6">Cytoplasm</location>
    </subcellularLocation>
    <text evidence="6">May associate with membranes.</text>
</comment>
<evidence type="ECO:0000256" key="6">
    <source>
        <dbReference type="HAMAP-Rule" id="MF_00900"/>
    </source>
</evidence>
<keyword evidence="9" id="KW-0175">Coiled coil</keyword>
<dbReference type="InterPro" id="IPR030394">
    <property type="entry name" value="G_HFLX_dom"/>
</dbReference>
<protein>
    <recommendedName>
        <fullName evidence="6">GTPase HflX</fullName>
    </recommendedName>
    <alternativeName>
        <fullName evidence="6">GTP-binding protein HflX</fullName>
    </alternativeName>
</protein>
<dbReference type="HOGENOM" id="CLU_019597_1_0_14"/>
<dbReference type="InterPro" id="IPR016496">
    <property type="entry name" value="GTPase_HflX"/>
</dbReference>
<dbReference type="RefSeq" id="WP_045748703.1">
    <property type="nucleotide sequence ID" value="NZ_FUZK01000002.1"/>
</dbReference>
<dbReference type="GO" id="GO:0005737">
    <property type="term" value="C:cytoplasm"/>
    <property type="evidence" value="ECO:0007669"/>
    <property type="project" value="UniProtKB-SubCell"/>
</dbReference>
<evidence type="ECO:0000256" key="1">
    <source>
        <dbReference type="ARBA" id="ARBA00022490"/>
    </source>
</evidence>
<dbReference type="HAMAP" id="MF_00900">
    <property type="entry name" value="GTPase_HflX"/>
    <property type="match status" value="1"/>
</dbReference>
<dbReference type="AlphaFoldDB" id="A0A061AGK8"/>
<reference evidence="12" key="1">
    <citation type="submission" date="2014-05" db="EMBL/GenBank/DDBJ databases">
        <authorList>
            <person name="Kube M."/>
        </authorList>
    </citation>
    <scope>NUCLEOTIDE SEQUENCE [LARGE SCALE GENOMIC DNA]</scope>
</reference>
<feature type="coiled-coil region" evidence="9">
    <location>
        <begin position="156"/>
        <end position="183"/>
    </location>
</feature>
<dbReference type="CDD" id="cd01878">
    <property type="entry name" value="HflX"/>
    <property type="match status" value="1"/>
</dbReference>
<keyword evidence="3 6" id="KW-0547">Nucleotide-binding</keyword>
<comment type="function">
    <text evidence="6">GTPase that associates with the 50S ribosomal subunit and may have a role during protein synthesis or ribosome biogenesis.</text>
</comment>
<dbReference type="PRINTS" id="PR00326">
    <property type="entry name" value="GTP1OBG"/>
</dbReference>
<dbReference type="GO" id="GO:0043022">
    <property type="term" value="F:ribosome binding"/>
    <property type="evidence" value="ECO:0007669"/>
    <property type="project" value="TreeGrafter"/>
</dbReference>
<dbReference type="Gene3D" id="3.40.50.11060">
    <property type="entry name" value="GTPase HflX, N-terminal domain"/>
    <property type="match status" value="1"/>
</dbReference>
<dbReference type="PIRSF" id="PIRSF006809">
    <property type="entry name" value="GTP-binding_hflX_prd"/>
    <property type="match status" value="1"/>
</dbReference>
<keyword evidence="12" id="KW-1185">Reference proteome</keyword>
<sequence length="421" mass="47548">MQKIDRAILVALNHQTPYDVTKASIDELEELAKALEIKTVDKVIQTLSSIDPRYYIGSGKVQEIKGMVDVLNADMVIFDDTLSSSQIRNLEEILQVQILDRSFLILQIFALRAQTRQAILEVSLAQKLYLLPRLVGMGKSLSRQGGGSFNAKGPGETKLELDRRKLNDEIIQLTKELEVIKKERMISRQKRVKNNIPIVALVGYTNAGKSSLMNYLASHYGKDKTDVFEKDMLFATLDTKSKRIQKDNHQAFILTDTVGFISKLPPELVKSFESTLSDITSADLILHMVDGKQFSLLQLSLTKQVLEGLGCKDTPRILVVTKKDLGLPAPMIQDDYIQISSKTGEGIDDLYRMIDSMLYKDARIYKLLLPFDSGNLYQILKSNHTVLETSYQSEGIYTRVVLNPKDLHLFEKYILTSKNVN</sequence>
<dbReference type="PANTHER" id="PTHR10229">
    <property type="entry name" value="GTP-BINDING PROTEIN HFLX"/>
    <property type="match status" value="1"/>
</dbReference>
<organism evidence="11 12">
    <name type="scientific">Acholeplasma oculi</name>
    <dbReference type="NCBI Taxonomy" id="35623"/>
    <lineage>
        <taxon>Bacteria</taxon>
        <taxon>Bacillati</taxon>
        <taxon>Mycoplasmatota</taxon>
        <taxon>Mollicutes</taxon>
        <taxon>Acholeplasmatales</taxon>
        <taxon>Acholeplasmataceae</taxon>
        <taxon>Acholeplasma</taxon>
    </lineage>
</organism>
<accession>A0A061AGK8</accession>
<feature type="binding site" evidence="8">
    <location>
        <position position="236"/>
    </location>
    <ligand>
        <name>Mg(2+)</name>
        <dbReference type="ChEBI" id="CHEBI:18420"/>
    </ligand>
</feature>